<organism evidence="2 3">
    <name type="scientific">Variovorax robiniae</name>
    <dbReference type="NCBI Taxonomy" id="1836199"/>
    <lineage>
        <taxon>Bacteria</taxon>
        <taxon>Pseudomonadati</taxon>
        <taxon>Pseudomonadota</taxon>
        <taxon>Betaproteobacteria</taxon>
        <taxon>Burkholderiales</taxon>
        <taxon>Comamonadaceae</taxon>
        <taxon>Variovorax</taxon>
    </lineage>
</organism>
<keyword evidence="2" id="KW-0540">Nuclease</keyword>
<evidence type="ECO:0000313" key="3">
    <source>
        <dbReference type="Proteomes" id="UP001367030"/>
    </source>
</evidence>
<keyword evidence="3" id="KW-1185">Reference proteome</keyword>
<dbReference type="PANTHER" id="PTHR36558">
    <property type="entry name" value="GLR1098 PROTEIN"/>
    <property type="match status" value="1"/>
</dbReference>
<comment type="caution">
    <text evidence="2">The sequence shown here is derived from an EMBL/GenBank/DDBJ whole genome shotgun (WGS) entry which is preliminary data.</text>
</comment>
<dbReference type="CDD" id="cd06260">
    <property type="entry name" value="DUF820-like"/>
    <property type="match status" value="1"/>
</dbReference>
<feature type="domain" description="Putative restriction endonuclease" evidence="1">
    <location>
        <begin position="11"/>
        <end position="158"/>
    </location>
</feature>
<dbReference type="InterPro" id="IPR012296">
    <property type="entry name" value="Nuclease_put_TT1808"/>
</dbReference>
<evidence type="ECO:0000313" key="2">
    <source>
        <dbReference type="EMBL" id="MEJ8853370.1"/>
    </source>
</evidence>
<dbReference type="InterPro" id="IPR008538">
    <property type="entry name" value="Uma2"/>
</dbReference>
<sequence>MGMPLQRKTLAEYLAWEAEQVTRNEFHRGETFMMVGGTRAHGRIVANMGRRIGNHLDGSDCQVFQDGTKVQIANDTVLYPDVFVTCGKTFNDDDQVITDPLLVIEVLSPSTQGYDRSAKFAFYRRLSSLREYVLIDPDTRRIEVFRPDPDGHWKLFDMTDANALTLASIAMDCPMSWVFEGMADGGAAKP</sequence>
<dbReference type="SUPFAM" id="SSF52980">
    <property type="entry name" value="Restriction endonuclease-like"/>
    <property type="match status" value="1"/>
</dbReference>
<dbReference type="EMBL" id="JBBKZS010000001">
    <property type="protein sequence ID" value="MEJ8853370.1"/>
    <property type="molecule type" value="Genomic_DNA"/>
</dbReference>
<keyword evidence="2" id="KW-0255">Endonuclease</keyword>
<evidence type="ECO:0000259" key="1">
    <source>
        <dbReference type="Pfam" id="PF05685"/>
    </source>
</evidence>
<name>A0ABU8X2R2_9BURK</name>
<gene>
    <name evidence="2" type="ORF">WKW79_02245</name>
</gene>
<accession>A0ABU8X2R2</accession>
<dbReference type="Pfam" id="PF05685">
    <property type="entry name" value="Uma2"/>
    <property type="match status" value="1"/>
</dbReference>
<dbReference type="Gene3D" id="3.90.1570.10">
    <property type="entry name" value="tt1808, chain A"/>
    <property type="match status" value="1"/>
</dbReference>
<dbReference type="PANTHER" id="PTHR36558:SF1">
    <property type="entry name" value="RESTRICTION ENDONUCLEASE DOMAIN-CONTAINING PROTEIN-RELATED"/>
    <property type="match status" value="1"/>
</dbReference>
<proteinExistence type="predicted"/>
<protein>
    <submittedName>
        <fullName evidence="2">Uma2 family endonuclease</fullName>
    </submittedName>
</protein>
<dbReference type="GO" id="GO:0004519">
    <property type="term" value="F:endonuclease activity"/>
    <property type="evidence" value="ECO:0007669"/>
    <property type="project" value="UniProtKB-KW"/>
</dbReference>
<dbReference type="Proteomes" id="UP001367030">
    <property type="component" value="Unassembled WGS sequence"/>
</dbReference>
<keyword evidence="2" id="KW-0378">Hydrolase</keyword>
<reference evidence="2 3" key="1">
    <citation type="submission" date="2024-03" db="EMBL/GenBank/DDBJ databases">
        <title>Novel species of the genus Variovorax.</title>
        <authorList>
            <person name="Liu Q."/>
            <person name="Xin Y.-H."/>
        </authorList>
    </citation>
    <scope>NUCLEOTIDE SEQUENCE [LARGE SCALE GENOMIC DNA]</scope>
    <source>
        <strain evidence="2 3">KACC 18901</strain>
    </source>
</reference>
<dbReference type="RefSeq" id="WP_340333464.1">
    <property type="nucleotide sequence ID" value="NZ_JBBKZS010000001.1"/>
</dbReference>
<dbReference type="InterPro" id="IPR011335">
    <property type="entry name" value="Restrct_endonuc-II-like"/>
</dbReference>